<comment type="caution">
    <text evidence="12">The sequence shown here is derived from an EMBL/GenBank/DDBJ whole genome shotgun (WGS) entry which is preliminary data.</text>
</comment>
<evidence type="ECO:0000259" key="11">
    <source>
        <dbReference type="PROSITE" id="PS51194"/>
    </source>
</evidence>
<dbReference type="InterPro" id="IPR001841">
    <property type="entry name" value="Znf_RING"/>
</dbReference>
<dbReference type="SUPFAM" id="SSF52540">
    <property type="entry name" value="P-loop containing nucleoside triphosphate hydrolases"/>
    <property type="match status" value="2"/>
</dbReference>
<feature type="compositionally biased region" description="Polar residues" evidence="9">
    <location>
        <begin position="1214"/>
        <end position="1229"/>
    </location>
</feature>
<feature type="coiled-coil region" evidence="8">
    <location>
        <begin position="1110"/>
        <end position="1137"/>
    </location>
</feature>
<dbReference type="PANTHER" id="PTHR45865:SF1">
    <property type="entry name" value="E3 UBIQUITIN-PROTEIN LIGASE SHPRH"/>
    <property type="match status" value="1"/>
</dbReference>
<dbReference type="Pfam" id="PF26021">
    <property type="entry name" value="Ferritin_C144_05"/>
    <property type="match status" value="1"/>
</dbReference>
<evidence type="ECO:0000256" key="1">
    <source>
        <dbReference type="ARBA" id="ARBA00022723"/>
    </source>
</evidence>
<evidence type="ECO:0000259" key="10">
    <source>
        <dbReference type="PROSITE" id="PS50089"/>
    </source>
</evidence>
<feature type="domain" description="Helicase C-terminal" evidence="11">
    <location>
        <begin position="1264"/>
        <end position="1426"/>
    </location>
</feature>
<evidence type="ECO:0000256" key="6">
    <source>
        <dbReference type="ARBA" id="ARBA00022840"/>
    </source>
</evidence>
<keyword evidence="5" id="KW-0862">Zinc</keyword>
<dbReference type="CDD" id="cd16449">
    <property type="entry name" value="RING-HC"/>
    <property type="match status" value="1"/>
</dbReference>
<dbReference type="GO" id="GO:0008270">
    <property type="term" value="F:zinc ion binding"/>
    <property type="evidence" value="ECO:0007669"/>
    <property type="project" value="UniProtKB-KW"/>
</dbReference>
<evidence type="ECO:0000256" key="3">
    <source>
        <dbReference type="ARBA" id="ARBA00022771"/>
    </source>
</evidence>
<evidence type="ECO:0000256" key="9">
    <source>
        <dbReference type="SAM" id="MobiDB-lite"/>
    </source>
</evidence>
<dbReference type="GO" id="GO:0016787">
    <property type="term" value="F:hydrolase activity"/>
    <property type="evidence" value="ECO:0007669"/>
    <property type="project" value="UniProtKB-KW"/>
</dbReference>
<accession>A0A9W7W237</accession>
<dbReference type="GO" id="GO:0005634">
    <property type="term" value="C:nucleus"/>
    <property type="evidence" value="ECO:0007669"/>
    <property type="project" value="TreeGrafter"/>
</dbReference>
<dbReference type="PROSITE" id="PS00518">
    <property type="entry name" value="ZF_RING_1"/>
    <property type="match status" value="1"/>
</dbReference>
<dbReference type="InterPro" id="IPR027417">
    <property type="entry name" value="P-loop_NTPase"/>
</dbReference>
<evidence type="ECO:0000256" key="5">
    <source>
        <dbReference type="ARBA" id="ARBA00022833"/>
    </source>
</evidence>
<dbReference type="Pfam" id="PF00176">
    <property type="entry name" value="SNF2-rel_dom"/>
    <property type="match status" value="1"/>
</dbReference>
<evidence type="ECO:0000256" key="4">
    <source>
        <dbReference type="ARBA" id="ARBA00022801"/>
    </source>
</evidence>
<dbReference type="Gene3D" id="3.40.50.10810">
    <property type="entry name" value="Tandem AAA-ATPase domain"/>
    <property type="match status" value="1"/>
</dbReference>
<name>A0A9W7W237_9PEZI</name>
<dbReference type="GO" id="GO:0005524">
    <property type="term" value="F:ATP binding"/>
    <property type="evidence" value="ECO:0007669"/>
    <property type="project" value="InterPro"/>
</dbReference>
<reference evidence="12 13" key="2">
    <citation type="journal article" date="2021" name="Curr. Genet.">
        <title>Genetic response to nitrogen starvation in the aggressive Eucalyptus foliar pathogen Teratosphaeria destructans.</title>
        <authorList>
            <person name="Havenga M."/>
            <person name="Wingfield B.D."/>
            <person name="Wingfield M.J."/>
            <person name="Dreyer L.L."/>
            <person name="Roets F."/>
            <person name="Aylward J."/>
        </authorList>
    </citation>
    <scope>NUCLEOTIDE SEQUENCE [LARGE SCALE GENOMIC DNA]</scope>
    <source>
        <strain evidence="12">CMW44962</strain>
    </source>
</reference>
<evidence type="ECO:0000256" key="2">
    <source>
        <dbReference type="ARBA" id="ARBA00022741"/>
    </source>
</evidence>
<keyword evidence="13" id="KW-1185">Reference proteome</keyword>
<evidence type="ECO:0000313" key="13">
    <source>
        <dbReference type="Proteomes" id="UP001138500"/>
    </source>
</evidence>
<dbReference type="InterPro" id="IPR017907">
    <property type="entry name" value="Znf_RING_CS"/>
</dbReference>
<feature type="region of interest" description="Disordered" evidence="9">
    <location>
        <begin position="1485"/>
        <end position="1504"/>
    </location>
</feature>
<dbReference type="InterPro" id="IPR001650">
    <property type="entry name" value="Helicase_C-like"/>
</dbReference>
<keyword evidence="4" id="KW-0378">Hydrolase</keyword>
<dbReference type="InterPro" id="IPR052583">
    <property type="entry name" value="ATP-helicase/E3_Ub-Ligase"/>
</dbReference>
<reference evidence="12 13" key="1">
    <citation type="journal article" date="2018" name="IMA Fungus">
        <title>IMA Genome-F 10: Nine draft genome sequences of Claviceps purpurea s.lat., including C. arundinis, C. humidiphila, and C. cf. spartinae, pseudomolecules for the pitch canker pathogen Fusarium circinatum, draft genome of Davidsoniella eucalypti, Grosmannia galeiformis, Quambalaria eucalypti, and Teratosphaeria destructans.</title>
        <authorList>
            <person name="Wingfield B.D."/>
            <person name="Liu M."/>
            <person name="Nguyen H.D."/>
            <person name="Lane F.A."/>
            <person name="Morgan S.W."/>
            <person name="De Vos L."/>
            <person name="Wilken P.M."/>
            <person name="Duong T.A."/>
            <person name="Aylward J."/>
            <person name="Coetzee M.P."/>
            <person name="Dadej K."/>
            <person name="De Beer Z.W."/>
            <person name="Findlay W."/>
            <person name="Havenga M."/>
            <person name="Kolarik M."/>
            <person name="Menzies J.G."/>
            <person name="Naidoo K."/>
            <person name="Pochopski O."/>
            <person name="Shoukouhi P."/>
            <person name="Santana Q.C."/>
            <person name="Seifert K.A."/>
            <person name="Soal N."/>
            <person name="Steenkamp E.T."/>
            <person name="Tatham C.T."/>
            <person name="van der Nest M.A."/>
            <person name="Wingfield M.J."/>
        </authorList>
    </citation>
    <scope>NUCLEOTIDE SEQUENCE [LARGE SCALE GENOMIC DNA]</scope>
    <source>
        <strain evidence="12">CMW44962</strain>
    </source>
</reference>
<dbReference type="CDD" id="cd18070">
    <property type="entry name" value="DEXQc_SHPRH"/>
    <property type="match status" value="1"/>
</dbReference>
<dbReference type="GO" id="GO:0006974">
    <property type="term" value="P:DNA damage response"/>
    <property type="evidence" value="ECO:0007669"/>
    <property type="project" value="TreeGrafter"/>
</dbReference>
<protein>
    <submittedName>
        <fullName evidence="12">Zinc finger protein, C3HC4 type (RING finger)</fullName>
    </submittedName>
</protein>
<feature type="compositionally biased region" description="Low complexity" evidence="9">
    <location>
        <begin position="1494"/>
        <end position="1504"/>
    </location>
</feature>
<dbReference type="PROSITE" id="PS50089">
    <property type="entry name" value="ZF_RING_2"/>
    <property type="match status" value="1"/>
</dbReference>
<dbReference type="EMBL" id="RIBY02001876">
    <property type="protein sequence ID" value="KAH9827483.1"/>
    <property type="molecule type" value="Genomic_DNA"/>
</dbReference>
<dbReference type="Proteomes" id="UP001138500">
    <property type="component" value="Unassembled WGS sequence"/>
</dbReference>
<proteinExistence type="predicted"/>
<dbReference type="InterPro" id="IPR000330">
    <property type="entry name" value="SNF2_N"/>
</dbReference>
<dbReference type="CDD" id="cd18793">
    <property type="entry name" value="SF2_C_SNF"/>
    <property type="match status" value="1"/>
</dbReference>
<dbReference type="OrthoDB" id="5330228at2759"/>
<dbReference type="Gene3D" id="3.30.40.10">
    <property type="entry name" value="Zinc/RING finger domain, C3HC4 (zinc finger)"/>
    <property type="match status" value="1"/>
</dbReference>
<sequence length="1504" mass="169720">MAPIDEYALVTVLSSQVRDSDEQAILVEAGSLTPTLWFLEHAAHAGGDVEERPRKRRKIKQEEYKTTSAAPDPAAEEIVLSRVVVDFHYPETLHAKPAKAKAVGEDVEFGRAEDVLVVPYGIEDDRLRLTTATNRGSVLLIDYSGMPPRARDALRQLALPGQVRDSYSGRRRIVRPATDLRCTMKRSSGQLYSIVRLETTVRWRSGASAFPAGLPVARGRVHEDYELLIDAFPDPACQEVDHGKAWTPAEFYDSVYVPSKNLSTPKSYEDVLESDLYPFQKRAVSWMLAREGVHPQDEGWSKLSGYQQHRAGFHRAIKDIDGKSCYIDYLQGIISRAKPSFGADTLSGGLLAEEMGLGKTVELMALLSLHPRPADHVGDKVHDEESGAKVTRSKSTLIITPPSILHQWQNELSRHAPALKVHVYQGIPSNTKKAPKEAQVINDLATKYDVVLATYFTLGREVHFAEDPPEREMRHKRKYERKRSPLVQIQWWRVCLDEAQMVESGVTAAARVACRLPRVNSWAVTGTPVRKDVQDLHGLLIFLRFRPLSESVKLWRHLIRDHRHLFRTIWASIALRHTKAYIQEELRLPSQKRVVLTVPFSAIEQQNYATLFDEMCEEVGLNKDGSPKSDDWDLDEHVERMRIWLARLRQTCLHPQVGGRNRRALGRGAGPLRTVAEVLQVMIDQNETAIRIEERAVLSAQVQQAHVLGNNDEDIHRSEKALEIYKNAMNTAGQLVQEARDRLVKAKAAAIAKGESTVEMVAEDEESDTEGNPELGRLRNALRTILQLQHVCTFFAATACFQIKDNEALTQPNSDEFKQLEEQETYLYESAKALRREILGQSSRKAEVLMKKIHDKKARNELTQMPTIHDLELSGIESRRIIDKSDELFDVIRDQGEIITEWRGKIAEYLLKPLVDEETEGVEITGEEYETSTKQQDELYVYFDAIKAMQADMNTFITGEAAPLIDHEVKENTKLAKKYLDPEVLEEFKVAVHAPELYLKLMQKRDKFRQRKEHVGSVRGLMQEARAVEGSLQYGNRSEVERALMQKQLQALNKILKNYTIALSALDKEIDLFRSAQNQRLEFYRQLQELSDAVAPYKEKLDEHLDELAYDAATEKLQQLSTKLAQLKTKNRFLLHLKKEESDNKEGRICVICQTTFENGVLTVCGHQYCKECIQHWWRQHHTCPVCKRRLVAADFHNITYKPQELKAQEEDNSGASSPGGSQTSQAQDSLGLQSSIYSDVDTKLMDEIKAVDLPASYGTKIDTLGRHMHWIREHDPGAKSIVFSQYREFLDVLGTALQDFKIGYARLGRNGAVEKFRHDPSVDCLLLDAKTDSSGLTLVNATHVFICEPLIQTAVELQAIARVHRIGQTRPTTVWMYLVNDTVEESVYEISVARRLAHVQSRQAQDRKGKSCSNTPAPGLLQEVAIDAANSAELQSAPLHKLLTGGKGGGEMVGREDLWQCLFGKAQKAQPSIELQNEMGRHLRAEAGEARRASAQAAAGAEG</sequence>
<dbReference type="SMART" id="SM00487">
    <property type="entry name" value="DEXDc"/>
    <property type="match status" value="1"/>
</dbReference>
<dbReference type="InterPro" id="IPR038718">
    <property type="entry name" value="SNF2-like_sf"/>
</dbReference>
<feature type="domain" description="RING-type" evidence="10">
    <location>
        <begin position="1150"/>
        <end position="1188"/>
    </location>
</feature>
<dbReference type="Gene3D" id="3.40.50.300">
    <property type="entry name" value="P-loop containing nucleotide triphosphate hydrolases"/>
    <property type="match status" value="1"/>
</dbReference>
<dbReference type="PROSITE" id="PS51194">
    <property type="entry name" value="HELICASE_CTER"/>
    <property type="match status" value="1"/>
</dbReference>
<evidence type="ECO:0000256" key="8">
    <source>
        <dbReference type="SAM" id="Coils"/>
    </source>
</evidence>
<keyword evidence="2" id="KW-0547">Nucleotide-binding</keyword>
<dbReference type="GO" id="GO:0000209">
    <property type="term" value="P:protein polyubiquitination"/>
    <property type="evidence" value="ECO:0007669"/>
    <property type="project" value="TreeGrafter"/>
</dbReference>
<dbReference type="InterPro" id="IPR049730">
    <property type="entry name" value="SNF2/RAD54-like_C"/>
</dbReference>
<dbReference type="InterPro" id="IPR013083">
    <property type="entry name" value="Znf_RING/FYVE/PHD"/>
</dbReference>
<keyword evidence="6" id="KW-0067">ATP-binding</keyword>
<dbReference type="SUPFAM" id="SSF57850">
    <property type="entry name" value="RING/U-box"/>
    <property type="match status" value="1"/>
</dbReference>
<keyword evidence="3 7" id="KW-0863">Zinc-finger</keyword>
<dbReference type="SMART" id="SM00184">
    <property type="entry name" value="RING"/>
    <property type="match status" value="1"/>
</dbReference>
<keyword evidence="8" id="KW-0175">Coiled coil</keyword>
<dbReference type="InterPro" id="IPR014001">
    <property type="entry name" value="Helicase_ATP-bd"/>
</dbReference>
<evidence type="ECO:0000256" key="7">
    <source>
        <dbReference type="PROSITE-ProRule" id="PRU00175"/>
    </source>
</evidence>
<dbReference type="GO" id="GO:0061630">
    <property type="term" value="F:ubiquitin protein ligase activity"/>
    <property type="evidence" value="ECO:0007669"/>
    <property type="project" value="TreeGrafter"/>
</dbReference>
<dbReference type="Pfam" id="PF00271">
    <property type="entry name" value="Helicase_C"/>
    <property type="match status" value="1"/>
</dbReference>
<organism evidence="12 13">
    <name type="scientific">Teratosphaeria destructans</name>
    <dbReference type="NCBI Taxonomy" id="418781"/>
    <lineage>
        <taxon>Eukaryota</taxon>
        <taxon>Fungi</taxon>
        <taxon>Dikarya</taxon>
        <taxon>Ascomycota</taxon>
        <taxon>Pezizomycotina</taxon>
        <taxon>Dothideomycetes</taxon>
        <taxon>Dothideomycetidae</taxon>
        <taxon>Mycosphaerellales</taxon>
        <taxon>Teratosphaeriaceae</taxon>
        <taxon>Teratosphaeria</taxon>
    </lineage>
</organism>
<dbReference type="Pfam" id="PF13920">
    <property type="entry name" value="zf-C3HC4_3"/>
    <property type="match status" value="1"/>
</dbReference>
<dbReference type="InterPro" id="IPR059033">
    <property type="entry name" value="C144_05_dom"/>
</dbReference>
<feature type="region of interest" description="Disordered" evidence="9">
    <location>
        <begin position="1204"/>
        <end position="1229"/>
    </location>
</feature>
<gene>
    <name evidence="12" type="ORF">Tdes44962_MAKER09705</name>
</gene>
<dbReference type="SMART" id="SM00490">
    <property type="entry name" value="HELICc"/>
    <property type="match status" value="1"/>
</dbReference>
<dbReference type="PANTHER" id="PTHR45865">
    <property type="entry name" value="E3 UBIQUITIN-PROTEIN LIGASE SHPRH FAMILY MEMBER"/>
    <property type="match status" value="1"/>
</dbReference>
<evidence type="ECO:0000313" key="12">
    <source>
        <dbReference type="EMBL" id="KAH9827483.1"/>
    </source>
</evidence>
<keyword evidence="1" id="KW-0479">Metal-binding</keyword>